<proteinExistence type="predicted"/>
<dbReference type="EMBL" id="MHRQ01000020">
    <property type="protein sequence ID" value="OHA26449.1"/>
    <property type="molecule type" value="Genomic_DNA"/>
</dbReference>
<sequence>MKKDPTVLDIKPVPVDMANLFNVKSKGKVFTKEFLGLVITLVIALLVVLVFGQKYAEAQAEKKADAFYGIVPSHRGK</sequence>
<reference evidence="2 3" key="1">
    <citation type="journal article" date="2016" name="Nat. Commun.">
        <title>Thousands of microbial genomes shed light on interconnected biogeochemical processes in an aquifer system.</title>
        <authorList>
            <person name="Anantharaman K."/>
            <person name="Brown C.T."/>
            <person name="Hug L.A."/>
            <person name="Sharon I."/>
            <person name="Castelle C.J."/>
            <person name="Probst A.J."/>
            <person name="Thomas B.C."/>
            <person name="Singh A."/>
            <person name="Wilkins M.J."/>
            <person name="Karaoz U."/>
            <person name="Brodie E.L."/>
            <person name="Williams K.H."/>
            <person name="Hubbard S.S."/>
            <person name="Banfield J.F."/>
        </authorList>
    </citation>
    <scope>NUCLEOTIDE SEQUENCE [LARGE SCALE GENOMIC DNA]</scope>
</reference>
<comment type="caution">
    <text evidence="2">The sequence shown here is derived from an EMBL/GenBank/DDBJ whole genome shotgun (WGS) entry which is preliminary data.</text>
</comment>
<accession>A0A1G2MT86</accession>
<feature type="transmembrane region" description="Helical" evidence="1">
    <location>
        <begin position="34"/>
        <end position="52"/>
    </location>
</feature>
<name>A0A1G2MT86_9BACT</name>
<evidence type="ECO:0000313" key="3">
    <source>
        <dbReference type="Proteomes" id="UP000177565"/>
    </source>
</evidence>
<evidence type="ECO:0000313" key="2">
    <source>
        <dbReference type="EMBL" id="OHA26449.1"/>
    </source>
</evidence>
<dbReference type="AlphaFoldDB" id="A0A1G2MT86"/>
<keyword evidence="1" id="KW-0472">Membrane</keyword>
<dbReference type="Proteomes" id="UP000177565">
    <property type="component" value="Unassembled WGS sequence"/>
</dbReference>
<gene>
    <name evidence="2" type="ORF">A3C06_02620</name>
</gene>
<keyword evidence="1" id="KW-1133">Transmembrane helix</keyword>
<evidence type="ECO:0000256" key="1">
    <source>
        <dbReference type="SAM" id="Phobius"/>
    </source>
</evidence>
<protein>
    <submittedName>
        <fullName evidence="2">Uncharacterized protein</fullName>
    </submittedName>
</protein>
<keyword evidence="1" id="KW-0812">Transmembrane</keyword>
<organism evidence="2 3">
    <name type="scientific">Candidatus Taylorbacteria bacterium RIFCSPHIGHO2_02_FULL_46_13</name>
    <dbReference type="NCBI Taxonomy" id="1802312"/>
    <lineage>
        <taxon>Bacteria</taxon>
        <taxon>Candidatus Tayloriibacteriota</taxon>
    </lineage>
</organism>